<feature type="domain" description="Transposase IS4-like" evidence="1">
    <location>
        <begin position="2"/>
        <end position="123"/>
    </location>
</feature>
<evidence type="ECO:0000259" key="1">
    <source>
        <dbReference type="Pfam" id="PF01609"/>
    </source>
</evidence>
<dbReference type="PANTHER" id="PTHR35604:SF2">
    <property type="entry name" value="TRANSPOSASE INSH FOR INSERTION SEQUENCE ELEMENT IS5A-RELATED"/>
    <property type="match status" value="1"/>
</dbReference>
<organism evidence="2 3">
    <name type="scientific">Faecousia intestinalis</name>
    <dbReference type="NCBI Taxonomy" id="3133167"/>
    <lineage>
        <taxon>Bacteria</taxon>
        <taxon>Bacillati</taxon>
        <taxon>Bacillota</taxon>
        <taxon>Clostridia</taxon>
        <taxon>Eubacteriales</taxon>
        <taxon>Oscillospiraceae</taxon>
        <taxon>Faecousia</taxon>
    </lineage>
</organism>
<feature type="non-terminal residue" evidence="2">
    <location>
        <position position="1"/>
    </location>
</feature>
<protein>
    <submittedName>
        <fullName evidence="2">Transposase</fullName>
    </submittedName>
</protein>
<dbReference type="PANTHER" id="PTHR35604">
    <property type="entry name" value="TRANSPOSASE INSH FOR INSERTION SEQUENCE ELEMENT IS5A-RELATED"/>
    <property type="match status" value="1"/>
</dbReference>
<evidence type="ECO:0000313" key="3">
    <source>
        <dbReference type="Proteomes" id="UP001491552"/>
    </source>
</evidence>
<dbReference type="EMBL" id="JBBMFF010000257">
    <property type="protein sequence ID" value="MEQ2512048.1"/>
    <property type="molecule type" value="Genomic_DNA"/>
</dbReference>
<dbReference type="Proteomes" id="UP001491552">
    <property type="component" value="Unassembled WGS sequence"/>
</dbReference>
<dbReference type="RefSeq" id="WP_349136751.1">
    <property type="nucleotide sequence ID" value="NZ_JBBMFF010000257.1"/>
</dbReference>
<dbReference type="Pfam" id="PF01609">
    <property type="entry name" value="DDE_Tnp_1"/>
    <property type="match status" value="1"/>
</dbReference>
<accession>A0ABV1G9E4</accession>
<sequence>NEWKFGMKCHIGVDAGSGLVHTMTVTAANTHDITQAAALIREDDEVVYGDAGYLGIQKRPEIACDEHLSSIDYRMNSRPGKLPHVSDNAIDWERYIENRKSSVRCKVEHAFRIVKCQFGYKKRCIAA</sequence>
<name>A0ABV1G9E4_9FIRM</name>
<keyword evidence="3" id="KW-1185">Reference proteome</keyword>
<reference evidence="2 3" key="1">
    <citation type="submission" date="2024-03" db="EMBL/GenBank/DDBJ databases">
        <title>Human intestinal bacterial collection.</title>
        <authorList>
            <person name="Pauvert C."/>
            <person name="Hitch T.C.A."/>
            <person name="Clavel T."/>
        </authorList>
    </citation>
    <scope>NUCLEOTIDE SEQUENCE [LARGE SCALE GENOMIC DNA]</scope>
    <source>
        <strain evidence="2 3">CLA-AA-H192</strain>
    </source>
</reference>
<proteinExistence type="predicted"/>
<gene>
    <name evidence="2" type="ORF">WMO66_12475</name>
</gene>
<comment type="caution">
    <text evidence="2">The sequence shown here is derived from an EMBL/GenBank/DDBJ whole genome shotgun (WGS) entry which is preliminary data.</text>
</comment>
<dbReference type="InterPro" id="IPR002559">
    <property type="entry name" value="Transposase_11"/>
</dbReference>
<evidence type="ECO:0000313" key="2">
    <source>
        <dbReference type="EMBL" id="MEQ2512048.1"/>
    </source>
</evidence>